<proteinExistence type="predicted"/>
<dbReference type="EMBL" id="BAABDI010000003">
    <property type="protein sequence ID" value="GAA3963016.1"/>
    <property type="molecule type" value="Genomic_DNA"/>
</dbReference>
<keyword evidence="1" id="KW-1133">Transmembrane helix</keyword>
<gene>
    <name evidence="2" type="ORF">GCM10022407_07160</name>
</gene>
<organism evidence="2 3">
    <name type="scientific">Hymenobacter antarcticus</name>
    <dbReference type="NCBI Taxonomy" id="486270"/>
    <lineage>
        <taxon>Bacteria</taxon>
        <taxon>Pseudomonadati</taxon>
        <taxon>Bacteroidota</taxon>
        <taxon>Cytophagia</taxon>
        <taxon>Cytophagales</taxon>
        <taxon>Hymenobacteraceae</taxon>
        <taxon>Hymenobacter</taxon>
    </lineage>
</organism>
<keyword evidence="1" id="KW-0812">Transmembrane</keyword>
<protein>
    <submittedName>
        <fullName evidence="2">Uncharacterized protein</fullName>
    </submittedName>
</protein>
<feature type="transmembrane region" description="Helical" evidence="1">
    <location>
        <begin position="164"/>
        <end position="185"/>
    </location>
</feature>
<reference evidence="3" key="1">
    <citation type="journal article" date="2019" name="Int. J. Syst. Evol. Microbiol.">
        <title>The Global Catalogue of Microorganisms (GCM) 10K type strain sequencing project: providing services to taxonomists for standard genome sequencing and annotation.</title>
        <authorList>
            <consortium name="The Broad Institute Genomics Platform"/>
            <consortium name="The Broad Institute Genome Sequencing Center for Infectious Disease"/>
            <person name="Wu L."/>
            <person name="Ma J."/>
        </authorList>
    </citation>
    <scope>NUCLEOTIDE SEQUENCE [LARGE SCALE GENOMIC DNA]</scope>
    <source>
        <strain evidence="3">JCM 17217</strain>
    </source>
</reference>
<sequence length="563" mass="62158">MTTRPVFLGKLPALLELFRYRPVAATVAWGLLLVFGPLATGCNYYRTSEKPVSRENVNMLADSKLFVIHQGPATWMLRNPKLSGEVLEGTQEVLTTAAKPYAEAPGKGSSLRYRLKDKSLVLNIVHVYVSDVQPGTEDRVSIPFAAIRQIDLVEKNTGKTTASYVFGGLGIAMGAFVLIGIIAVLTKSSCPFVYASDGQHYQFVGEAYGGAIFAPAERNDFMPLPAIRPENGRYHVKISNELKERQYTNLAELWVVQHPAAVQVLLDQRGEVQTLARPLPPTQARSQAGHDYTAQLQATDHRAVLFNEDTPGSAPNEVVLSFAKPVAARHGKLVLHAQNSLWLDYLYGAFIEKFGSYYNTWAAQQKTQPAAINRQWGLDQGIPLKVYVEAGHGWQLAETIPTIGPLASRDLVVPLNFPAATTGQVRVKLECGFMFWEVDYAALDCSPNALVQLDNCHLASATTERGTDARAALAADDARHLAQPRPGMAVTLAYETRLPAPEAGTRRTAFLRTKGYYEHIRDFKGLPNLPELYAFKQPGRFIEFSKEKYRLAAQPMLPVIAHR</sequence>
<comment type="caution">
    <text evidence="2">The sequence shown here is derived from an EMBL/GenBank/DDBJ whole genome shotgun (WGS) entry which is preliminary data.</text>
</comment>
<evidence type="ECO:0000256" key="1">
    <source>
        <dbReference type="SAM" id="Phobius"/>
    </source>
</evidence>
<feature type="transmembrane region" description="Helical" evidence="1">
    <location>
        <begin position="20"/>
        <end position="45"/>
    </location>
</feature>
<accession>A0ABP7PCM3</accession>
<dbReference type="RefSeq" id="WP_345121086.1">
    <property type="nucleotide sequence ID" value="NZ_BAABDI010000003.1"/>
</dbReference>
<evidence type="ECO:0000313" key="2">
    <source>
        <dbReference type="EMBL" id="GAA3963016.1"/>
    </source>
</evidence>
<evidence type="ECO:0000313" key="3">
    <source>
        <dbReference type="Proteomes" id="UP001501556"/>
    </source>
</evidence>
<name>A0ABP7PCM3_9BACT</name>
<dbReference type="Proteomes" id="UP001501556">
    <property type="component" value="Unassembled WGS sequence"/>
</dbReference>
<keyword evidence="3" id="KW-1185">Reference proteome</keyword>
<keyword evidence="1" id="KW-0472">Membrane</keyword>